<dbReference type="PANTHER" id="PTHR19278:SF9">
    <property type="entry name" value="URIDINE 5'-MONOPHOSPHATE SYNTHASE"/>
    <property type="match status" value="1"/>
</dbReference>
<keyword evidence="6" id="KW-0460">Magnesium</keyword>
<feature type="binding site" evidence="6">
    <location>
        <position position="106"/>
    </location>
    <ligand>
        <name>5-phospho-alpha-D-ribose 1-diphosphate</name>
        <dbReference type="ChEBI" id="CHEBI:58017"/>
        <note>ligand shared between dimeric partners</note>
    </ligand>
</feature>
<dbReference type="GO" id="GO:0000287">
    <property type="term" value="F:magnesium ion binding"/>
    <property type="evidence" value="ECO:0007669"/>
    <property type="project" value="UniProtKB-UniRule"/>
</dbReference>
<name>A0A916QBC1_9BACL</name>
<dbReference type="EC" id="2.4.2.10" evidence="2 6"/>
<feature type="binding site" description="in other chain" evidence="6">
    <location>
        <begin position="126"/>
        <end position="134"/>
    </location>
    <ligand>
        <name>5-phospho-alpha-D-ribose 1-diphosphate</name>
        <dbReference type="ChEBI" id="CHEBI:58017"/>
        <note>ligand shared between dimeric partners</note>
    </ligand>
</feature>
<evidence type="ECO:0000256" key="5">
    <source>
        <dbReference type="ARBA" id="ARBA00022975"/>
    </source>
</evidence>
<sequence length="214" mass="23181">MHTMDTKAQQIAKALLKIGAVNLSPKQPFTWTSGLKSPIYCDNRLTISYPEIRELIAEGFAELIREEYPETELIAGAATGGVPHAALVADRLKLPMVYVRSKPKGHGQGRMIEGVLKPGQKTIVIEDLISTGGSSLRVAQAVNEAGGKTLAVAAIFTYEFESAKEVFRAAGIALRTLSNYSTLIQEAAASGAIDEEELELLHRWRQNPAAYGTE</sequence>
<dbReference type="InterPro" id="IPR004467">
    <property type="entry name" value="Or_phspho_trans_dom"/>
</dbReference>
<feature type="binding site" evidence="6">
    <location>
        <position position="130"/>
    </location>
    <ligand>
        <name>orotate</name>
        <dbReference type="ChEBI" id="CHEBI:30839"/>
    </ligand>
</feature>
<dbReference type="Gene3D" id="3.40.50.2020">
    <property type="match status" value="1"/>
</dbReference>
<dbReference type="InterPro" id="IPR023031">
    <property type="entry name" value="OPRT"/>
</dbReference>
<evidence type="ECO:0000313" key="8">
    <source>
        <dbReference type="EMBL" id="GFR37500.1"/>
    </source>
</evidence>
<comment type="caution">
    <text evidence="8">The sequence shown here is derived from an EMBL/GenBank/DDBJ whole genome shotgun (WGS) entry which is preliminary data.</text>
</comment>
<feature type="binding site" evidence="6">
    <location>
        <position position="100"/>
    </location>
    <ligand>
        <name>5-phospho-alpha-D-ribose 1-diphosphate</name>
        <dbReference type="ChEBI" id="CHEBI:58017"/>
        <note>ligand shared between dimeric partners</note>
    </ligand>
</feature>
<evidence type="ECO:0000259" key="7">
    <source>
        <dbReference type="Pfam" id="PF00156"/>
    </source>
</evidence>
<comment type="catalytic activity">
    <reaction evidence="6">
        <text>orotidine 5'-phosphate + diphosphate = orotate + 5-phospho-alpha-D-ribose 1-diphosphate</text>
        <dbReference type="Rhea" id="RHEA:10380"/>
        <dbReference type="ChEBI" id="CHEBI:30839"/>
        <dbReference type="ChEBI" id="CHEBI:33019"/>
        <dbReference type="ChEBI" id="CHEBI:57538"/>
        <dbReference type="ChEBI" id="CHEBI:58017"/>
        <dbReference type="EC" id="2.4.2.10"/>
    </reaction>
</comment>
<comment type="function">
    <text evidence="6">Catalyzes the transfer of a ribosyl phosphate group from 5-phosphoribose 1-diphosphate to orotate, leading to the formation of orotidine monophosphate (OMP).</text>
</comment>
<dbReference type="GO" id="GO:0019856">
    <property type="term" value="P:pyrimidine nucleobase biosynthetic process"/>
    <property type="evidence" value="ECO:0007669"/>
    <property type="project" value="TreeGrafter"/>
</dbReference>
<dbReference type="HAMAP" id="MF_01208">
    <property type="entry name" value="PyrE"/>
    <property type="match status" value="1"/>
</dbReference>
<comment type="cofactor">
    <cofactor evidence="6">
        <name>Mg(2+)</name>
        <dbReference type="ChEBI" id="CHEBI:18420"/>
    </cofactor>
</comment>
<evidence type="ECO:0000313" key="9">
    <source>
        <dbReference type="Proteomes" id="UP000654993"/>
    </source>
</evidence>
<dbReference type="EMBL" id="BMAQ01000005">
    <property type="protein sequence ID" value="GFR37500.1"/>
    <property type="molecule type" value="Genomic_DNA"/>
</dbReference>
<evidence type="ECO:0000256" key="1">
    <source>
        <dbReference type="ARBA" id="ARBA00004889"/>
    </source>
</evidence>
<keyword evidence="9" id="KW-1185">Reference proteome</keyword>
<comment type="similarity">
    <text evidence="6">Belongs to the purine/pyrimidine phosphoribosyltransferase family. PyrE subfamily.</text>
</comment>
<dbReference type="PANTHER" id="PTHR19278">
    <property type="entry name" value="OROTATE PHOSPHORIBOSYLTRANSFERASE"/>
    <property type="match status" value="1"/>
</dbReference>
<keyword evidence="5 6" id="KW-0665">Pyrimidine biosynthesis</keyword>
<dbReference type="GO" id="GO:0044205">
    <property type="term" value="P:'de novo' UMP biosynthetic process"/>
    <property type="evidence" value="ECO:0007669"/>
    <property type="project" value="UniProtKB-UniRule"/>
</dbReference>
<keyword evidence="3 6" id="KW-0328">Glycosyltransferase</keyword>
<reference evidence="8" key="2">
    <citation type="journal article" date="2021" name="Data Brief">
        <title>Draft genome sequence data of the facultative, thermophilic, xylanolytic bacterium Paenibacillus sp. strain DA-C8.</title>
        <authorList>
            <person name="Chhe C."/>
            <person name="Uke A."/>
            <person name="Baramee S."/>
            <person name="Ungkulpasvich U."/>
            <person name="Tachaapaikoon C."/>
            <person name="Pason P."/>
            <person name="Waeonukul R."/>
            <person name="Ratanakhanokchai K."/>
            <person name="Kosugi A."/>
        </authorList>
    </citation>
    <scope>NUCLEOTIDE SEQUENCE</scope>
    <source>
        <strain evidence="8">DA-C8</strain>
    </source>
</reference>
<dbReference type="Proteomes" id="UP000654993">
    <property type="component" value="Unassembled WGS sequence"/>
</dbReference>
<feature type="binding site" evidence="6">
    <location>
        <position position="104"/>
    </location>
    <ligand>
        <name>5-phospho-alpha-D-ribose 1-diphosphate</name>
        <dbReference type="ChEBI" id="CHEBI:58017"/>
        <note>ligand shared between dimeric partners</note>
    </ligand>
</feature>
<evidence type="ECO:0000256" key="3">
    <source>
        <dbReference type="ARBA" id="ARBA00022676"/>
    </source>
</evidence>
<dbReference type="Pfam" id="PF00156">
    <property type="entry name" value="Pribosyltran"/>
    <property type="match status" value="1"/>
</dbReference>
<dbReference type="GO" id="GO:0004588">
    <property type="term" value="F:orotate phosphoribosyltransferase activity"/>
    <property type="evidence" value="ECO:0007669"/>
    <property type="project" value="UniProtKB-UniRule"/>
</dbReference>
<comment type="caution">
    <text evidence="6">Lacks conserved residue(s) required for the propagation of feature annotation.</text>
</comment>
<evidence type="ECO:0000256" key="6">
    <source>
        <dbReference type="HAMAP-Rule" id="MF_01208"/>
    </source>
</evidence>
<proteinExistence type="inferred from homology"/>
<dbReference type="RefSeq" id="WP_200965774.1">
    <property type="nucleotide sequence ID" value="NZ_BMAQ01000005.1"/>
</dbReference>
<dbReference type="SUPFAM" id="SSF53271">
    <property type="entry name" value="PRTase-like"/>
    <property type="match status" value="1"/>
</dbReference>
<keyword evidence="4 6" id="KW-0808">Transferase</keyword>
<dbReference type="CDD" id="cd06223">
    <property type="entry name" value="PRTases_typeI"/>
    <property type="match status" value="1"/>
</dbReference>
<feature type="domain" description="Phosphoribosyltransferase" evidence="7">
    <location>
        <begin position="54"/>
        <end position="156"/>
    </location>
</feature>
<evidence type="ECO:0000256" key="4">
    <source>
        <dbReference type="ARBA" id="ARBA00022679"/>
    </source>
</evidence>
<dbReference type="InterPro" id="IPR029057">
    <property type="entry name" value="PRTase-like"/>
</dbReference>
<dbReference type="NCBIfam" id="TIGR00336">
    <property type="entry name" value="pyrE"/>
    <property type="match status" value="1"/>
</dbReference>
<organism evidence="8 9">
    <name type="scientific">Insulibacter thermoxylanivorax</name>
    <dbReference type="NCBI Taxonomy" id="2749268"/>
    <lineage>
        <taxon>Bacteria</taxon>
        <taxon>Bacillati</taxon>
        <taxon>Bacillota</taxon>
        <taxon>Bacilli</taxon>
        <taxon>Bacillales</taxon>
        <taxon>Paenibacillaceae</taxon>
        <taxon>Insulibacter</taxon>
    </lineage>
</organism>
<gene>
    <name evidence="6 8" type="primary">pyrE</name>
    <name evidence="8" type="ORF">PRECH8_07960</name>
</gene>
<dbReference type="AlphaFoldDB" id="A0A916QBC1"/>
<accession>A0A916QBC1</accession>
<comment type="pathway">
    <text evidence="1 6">Pyrimidine metabolism; UMP biosynthesis via de novo pathway; UMP from orotate: step 1/2.</text>
</comment>
<protein>
    <recommendedName>
        <fullName evidence="2 6">Orotate phosphoribosyltransferase</fullName>
        <shortName evidence="6">OPRT</shortName>
        <shortName evidence="6">OPRTase</shortName>
        <ecNumber evidence="2 6">2.4.2.10</ecNumber>
    </recommendedName>
</protein>
<evidence type="ECO:0000256" key="2">
    <source>
        <dbReference type="ARBA" id="ARBA00011971"/>
    </source>
</evidence>
<dbReference type="InterPro" id="IPR000836">
    <property type="entry name" value="PRTase_dom"/>
</dbReference>
<reference evidence="8" key="1">
    <citation type="submission" date="2020-08" db="EMBL/GenBank/DDBJ databases">
        <authorList>
            <person name="Uke A."/>
            <person name="Chhe C."/>
            <person name="Baramee S."/>
            <person name="Kosugi A."/>
        </authorList>
    </citation>
    <scope>NUCLEOTIDE SEQUENCE</scope>
    <source>
        <strain evidence="8">DA-C8</strain>
    </source>
</reference>
<comment type="subunit">
    <text evidence="6">Homodimer.</text>
</comment>